<dbReference type="Pfam" id="PF12874">
    <property type="entry name" value="zf-met"/>
    <property type="match status" value="1"/>
</dbReference>
<accession>A0A3S3PGB1</accession>
<evidence type="ECO:0000256" key="8">
    <source>
        <dbReference type="ARBA" id="ARBA00023242"/>
    </source>
</evidence>
<dbReference type="Pfam" id="PF00096">
    <property type="entry name" value="zf-C2H2"/>
    <property type="match status" value="3"/>
</dbReference>
<dbReference type="GO" id="GO:0008270">
    <property type="term" value="F:zinc ion binding"/>
    <property type="evidence" value="ECO:0007669"/>
    <property type="project" value="UniProtKB-KW"/>
</dbReference>
<name>A0A3S3PGB1_9ACAR</name>
<keyword evidence="6" id="KW-0805">Transcription regulation</keyword>
<organism evidence="13 14">
    <name type="scientific">Dinothrombium tinctorium</name>
    <dbReference type="NCBI Taxonomy" id="1965070"/>
    <lineage>
        <taxon>Eukaryota</taxon>
        <taxon>Metazoa</taxon>
        <taxon>Ecdysozoa</taxon>
        <taxon>Arthropoda</taxon>
        <taxon>Chelicerata</taxon>
        <taxon>Arachnida</taxon>
        <taxon>Acari</taxon>
        <taxon>Acariformes</taxon>
        <taxon>Trombidiformes</taxon>
        <taxon>Prostigmata</taxon>
        <taxon>Anystina</taxon>
        <taxon>Parasitengona</taxon>
        <taxon>Trombidioidea</taxon>
        <taxon>Trombidiidae</taxon>
        <taxon>Dinothrombium</taxon>
    </lineage>
</organism>
<dbReference type="GO" id="GO:0000981">
    <property type="term" value="F:DNA-binding transcription factor activity, RNA polymerase II-specific"/>
    <property type="evidence" value="ECO:0007669"/>
    <property type="project" value="TreeGrafter"/>
</dbReference>
<dbReference type="InterPro" id="IPR013087">
    <property type="entry name" value="Znf_C2H2_type"/>
</dbReference>
<protein>
    <submittedName>
        <fullName evidence="13">Zinc finger protein 214-like protein</fullName>
    </submittedName>
</protein>
<feature type="domain" description="C2H2-type" evidence="11">
    <location>
        <begin position="69"/>
        <end position="96"/>
    </location>
</feature>
<evidence type="ECO:0000256" key="7">
    <source>
        <dbReference type="ARBA" id="ARBA00023163"/>
    </source>
</evidence>
<gene>
    <name evidence="13" type="ORF">B4U79_08601</name>
    <name evidence="12" type="ORF">B4U79_12453</name>
</gene>
<dbReference type="SUPFAM" id="SSF57667">
    <property type="entry name" value="beta-beta-alpha zinc fingers"/>
    <property type="match status" value="3"/>
</dbReference>
<evidence type="ECO:0000256" key="1">
    <source>
        <dbReference type="ARBA" id="ARBA00004123"/>
    </source>
</evidence>
<proteinExistence type="predicted"/>
<evidence type="ECO:0000256" key="9">
    <source>
        <dbReference type="PROSITE-ProRule" id="PRU00042"/>
    </source>
</evidence>
<evidence type="ECO:0000313" key="12">
    <source>
        <dbReference type="EMBL" id="RWS08137.1"/>
    </source>
</evidence>
<evidence type="ECO:0000256" key="4">
    <source>
        <dbReference type="ARBA" id="ARBA00022771"/>
    </source>
</evidence>
<feature type="domain" description="C2H2-type" evidence="11">
    <location>
        <begin position="153"/>
        <end position="175"/>
    </location>
</feature>
<evidence type="ECO:0000313" key="14">
    <source>
        <dbReference type="Proteomes" id="UP000285301"/>
    </source>
</evidence>
<dbReference type="Proteomes" id="UP000285301">
    <property type="component" value="Unassembled WGS sequence"/>
</dbReference>
<feature type="domain" description="C2H2-type" evidence="11">
    <location>
        <begin position="97"/>
        <end position="124"/>
    </location>
</feature>
<feature type="compositionally biased region" description="Low complexity" evidence="10">
    <location>
        <begin position="1"/>
        <end position="13"/>
    </location>
</feature>
<dbReference type="FunFam" id="3.30.160.60:FF:000358">
    <property type="entry name" value="zinc finger protein 24"/>
    <property type="match status" value="1"/>
</dbReference>
<dbReference type="EMBL" id="NCKU01002661">
    <property type="protein sequence ID" value="RWS09075.1"/>
    <property type="molecule type" value="Genomic_DNA"/>
</dbReference>
<dbReference type="Gene3D" id="3.30.160.60">
    <property type="entry name" value="Classic Zinc Finger"/>
    <property type="match status" value="4"/>
</dbReference>
<dbReference type="GO" id="GO:0005634">
    <property type="term" value="C:nucleus"/>
    <property type="evidence" value="ECO:0007669"/>
    <property type="project" value="UniProtKB-SubCell"/>
</dbReference>
<dbReference type="STRING" id="1965070.A0A3S3PGB1"/>
<keyword evidence="7" id="KW-0804">Transcription</keyword>
<dbReference type="PANTHER" id="PTHR24394">
    <property type="entry name" value="ZINC FINGER PROTEIN"/>
    <property type="match status" value="1"/>
</dbReference>
<feature type="region of interest" description="Disordered" evidence="10">
    <location>
        <begin position="263"/>
        <end position="284"/>
    </location>
</feature>
<feature type="region of interest" description="Disordered" evidence="10">
    <location>
        <begin position="1"/>
        <end position="20"/>
    </location>
</feature>
<sequence>MASNATTTSATGSQPQSGAQPEQVVCTPTFVFPAAFPGLWPCPACKTPCKSASELQAHLGQHTKTEKTVPCQQCGKLFANAERVRIHIRVAHGEKSCACEICGSGFSYRCKLLDHMRTHTGDKPFHCDVCGRSFSQKNHLRRHQMIHTGERPYPCEVCGRGFYRKDKLSRHRRIHLNPGGTGGSRGARGANANSVAAATNTVATSAVTQQHIAVASVAPNPTTIQLIPVHVAPPFRGSAHLTAAAAQWIATQQQPATNVNVNAANATNNSNNSPSTPSTPITTS</sequence>
<comment type="caution">
    <text evidence="13">The sequence shown here is derived from an EMBL/GenBank/DDBJ whole genome shotgun (WGS) entry which is preliminary data.</text>
</comment>
<dbReference type="InterPro" id="IPR036236">
    <property type="entry name" value="Znf_C2H2_sf"/>
</dbReference>
<evidence type="ECO:0000256" key="10">
    <source>
        <dbReference type="SAM" id="MobiDB-lite"/>
    </source>
</evidence>
<evidence type="ECO:0000259" key="11">
    <source>
        <dbReference type="PROSITE" id="PS50157"/>
    </source>
</evidence>
<dbReference type="FunFam" id="3.30.160.60:FF:000690">
    <property type="entry name" value="Zinc finger protein 354C"/>
    <property type="match status" value="1"/>
</dbReference>
<reference evidence="13 14" key="1">
    <citation type="journal article" date="2018" name="Gigascience">
        <title>Genomes of trombidid mites reveal novel predicted allergens and laterally-transferred genes associated with secondary metabolism.</title>
        <authorList>
            <person name="Dong X."/>
            <person name="Chaisiri K."/>
            <person name="Xia D."/>
            <person name="Armstrong S.D."/>
            <person name="Fang Y."/>
            <person name="Donnelly M.J."/>
            <person name="Kadowaki T."/>
            <person name="McGarry J.W."/>
            <person name="Darby A.C."/>
            <person name="Makepeace B.L."/>
        </authorList>
    </citation>
    <scope>NUCLEOTIDE SEQUENCE [LARGE SCALE GENOMIC DNA]</scope>
    <source>
        <strain evidence="13">UoL-WK</strain>
    </source>
</reference>
<dbReference type="EMBL" id="NCKU01003120">
    <property type="protein sequence ID" value="RWS08137.1"/>
    <property type="molecule type" value="Genomic_DNA"/>
</dbReference>
<dbReference type="OrthoDB" id="6077919at2759"/>
<evidence type="ECO:0000256" key="2">
    <source>
        <dbReference type="ARBA" id="ARBA00022723"/>
    </source>
</evidence>
<dbReference type="SMART" id="SM00355">
    <property type="entry name" value="ZnF_C2H2"/>
    <property type="match status" value="5"/>
</dbReference>
<keyword evidence="5" id="KW-0862">Zinc</keyword>
<keyword evidence="2" id="KW-0479">Metal-binding</keyword>
<dbReference type="GO" id="GO:0003677">
    <property type="term" value="F:DNA binding"/>
    <property type="evidence" value="ECO:0007669"/>
    <property type="project" value="UniProtKB-KW"/>
</dbReference>
<dbReference type="PANTHER" id="PTHR24394:SF48">
    <property type="entry name" value="ZINC FINGER PROTEIN 771"/>
    <property type="match status" value="1"/>
</dbReference>
<evidence type="ECO:0000256" key="5">
    <source>
        <dbReference type="ARBA" id="ARBA00022833"/>
    </source>
</evidence>
<keyword evidence="3" id="KW-0677">Repeat</keyword>
<feature type="domain" description="C2H2-type" evidence="11">
    <location>
        <begin position="125"/>
        <end position="152"/>
    </location>
</feature>
<reference evidence="13" key="2">
    <citation type="submission" date="2018-11" db="EMBL/GenBank/DDBJ databases">
        <title>Trombidioid mite genomics.</title>
        <authorList>
            <person name="Dong X."/>
        </authorList>
    </citation>
    <scope>NUCLEOTIDE SEQUENCE</scope>
    <source>
        <strain evidence="13">UoL-WK</strain>
    </source>
</reference>
<dbReference type="GO" id="GO:0003682">
    <property type="term" value="F:chromatin binding"/>
    <property type="evidence" value="ECO:0007669"/>
    <property type="project" value="UniProtKB-ARBA"/>
</dbReference>
<dbReference type="AlphaFoldDB" id="A0A3S3PGB1"/>
<dbReference type="PROSITE" id="PS00028">
    <property type="entry name" value="ZINC_FINGER_C2H2_1"/>
    <property type="match status" value="4"/>
</dbReference>
<evidence type="ECO:0000256" key="3">
    <source>
        <dbReference type="ARBA" id="ARBA00022737"/>
    </source>
</evidence>
<dbReference type="PROSITE" id="PS50157">
    <property type="entry name" value="ZINC_FINGER_C2H2_2"/>
    <property type="match status" value="4"/>
</dbReference>
<comment type="subcellular location">
    <subcellularLocation>
        <location evidence="1">Nucleus</location>
    </subcellularLocation>
</comment>
<keyword evidence="4 9" id="KW-0863">Zinc-finger</keyword>
<dbReference type="FunFam" id="3.30.160.60:FF:003126">
    <property type="entry name" value="Zinc finger imprinted 2"/>
    <property type="match status" value="1"/>
</dbReference>
<keyword evidence="8" id="KW-0539">Nucleus</keyword>
<evidence type="ECO:0000313" key="13">
    <source>
        <dbReference type="EMBL" id="RWS09075.1"/>
    </source>
</evidence>
<keyword evidence="14" id="KW-1185">Reference proteome</keyword>
<evidence type="ECO:0000256" key="6">
    <source>
        <dbReference type="ARBA" id="ARBA00023015"/>
    </source>
</evidence>